<dbReference type="CDD" id="cd17503">
    <property type="entry name" value="MFS_LmrB_MDR_like"/>
    <property type="match status" value="1"/>
</dbReference>
<accession>A0ABW1TW46</accession>
<evidence type="ECO:0000256" key="2">
    <source>
        <dbReference type="ARBA" id="ARBA00022692"/>
    </source>
</evidence>
<feature type="transmembrane region" description="Helical" evidence="5">
    <location>
        <begin position="420"/>
        <end position="439"/>
    </location>
</feature>
<feature type="domain" description="Major facilitator superfamily (MFS) profile" evidence="6">
    <location>
        <begin position="1"/>
        <end position="446"/>
    </location>
</feature>
<evidence type="ECO:0000259" key="6">
    <source>
        <dbReference type="PROSITE" id="PS50850"/>
    </source>
</evidence>
<dbReference type="InterPro" id="IPR036259">
    <property type="entry name" value="MFS_trans_sf"/>
</dbReference>
<keyword evidence="8" id="KW-1185">Reference proteome</keyword>
<sequence>MASPLFLQNLDTSVMATALPSIAESLKVPPLHLNLAITSYLLSLAVFLPVSGWLADRLGAKRVFCLAIAFFSLGSALCGAASSLPELVLFRVLQGLGGAMMVPVGRLILLRSVPPSQMISAMVWFTVPPVIGRMAGPLFGGAIVTMTSWRWIFFVNIPFGMLAIFLALAFVSDTEEAAEPVPFDTKGFFLLAMGLSALLGALETAGKAVVPTWVSLLGAGLGSLALLLYYLHGRRQAHPIIDLSILNFRTFRTNVVGGMPLRIAIGASPFLLPLMLQLGFGLSPLESGLLTVATAIGGLATRVVMKRVIRGFGFRQLLIGATVLTSLFYISYSQFSPSTPHLLMFCTMMMGGLVNSMCMVALGALGFTEIPKTRMSHATALSSMAQQLSVSFGVVLGASLVSAVTWWHGGDALHLQARDFSPAFVVVGLLTMLSLYSFVQLHPKEGAGLH</sequence>
<dbReference type="Gene3D" id="1.20.1250.20">
    <property type="entry name" value="MFS general substrate transporter like domains"/>
    <property type="match status" value="1"/>
</dbReference>
<feature type="transmembrane region" description="Helical" evidence="5">
    <location>
        <begin position="88"/>
        <end position="109"/>
    </location>
</feature>
<feature type="transmembrane region" description="Helical" evidence="5">
    <location>
        <begin position="121"/>
        <end position="145"/>
    </location>
</feature>
<dbReference type="InterPro" id="IPR020846">
    <property type="entry name" value="MFS_dom"/>
</dbReference>
<dbReference type="PANTHER" id="PTHR23501:SF1">
    <property type="entry name" value="TRANSPORT PROTEIN HSRA-RELATED"/>
    <property type="match status" value="1"/>
</dbReference>
<evidence type="ECO:0000313" key="8">
    <source>
        <dbReference type="Proteomes" id="UP001596270"/>
    </source>
</evidence>
<evidence type="ECO:0000256" key="5">
    <source>
        <dbReference type="SAM" id="Phobius"/>
    </source>
</evidence>
<name>A0ABW1TW46_9BURK</name>
<keyword evidence="4 5" id="KW-0472">Membrane</keyword>
<protein>
    <submittedName>
        <fullName evidence="7">MFS transporter</fullName>
    </submittedName>
</protein>
<gene>
    <name evidence="7" type="ORF">ACFQND_06875</name>
</gene>
<dbReference type="Gene3D" id="1.20.1720.10">
    <property type="entry name" value="Multidrug resistance protein D"/>
    <property type="match status" value="1"/>
</dbReference>
<evidence type="ECO:0000256" key="4">
    <source>
        <dbReference type="ARBA" id="ARBA00023136"/>
    </source>
</evidence>
<feature type="transmembrane region" description="Helical" evidence="5">
    <location>
        <begin position="288"/>
        <end position="305"/>
    </location>
</feature>
<feature type="transmembrane region" description="Helical" evidence="5">
    <location>
        <begin position="151"/>
        <end position="171"/>
    </location>
</feature>
<evidence type="ECO:0000256" key="3">
    <source>
        <dbReference type="ARBA" id="ARBA00022989"/>
    </source>
</evidence>
<dbReference type="Proteomes" id="UP001596270">
    <property type="component" value="Unassembled WGS sequence"/>
</dbReference>
<comment type="caution">
    <text evidence="7">The sequence shown here is derived from an EMBL/GenBank/DDBJ whole genome shotgun (WGS) entry which is preliminary data.</text>
</comment>
<dbReference type="PROSITE" id="PS50850">
    <property type="entry name" value="MFS"/>
    <property type="match status" value="1"/>
</dbReference>
<feature type="transmembrane region" description="Helical" evidence="5">
    <location>
        <begin position="208"/>
        <end position="231"/>
    </location>
</feature>
<dbReference type="EMBL" id="JBHSRS010000015">
    <property type="protein sequence ID" value="MFC6280952.1"/>
    <property type="molecule type" value="Genomic_DNA"/>
</dbReference>
<reference evidence="8" key="1">
    <citation type="journal article" date="2019" name="Int. J. Syst. Evol. Microbiol.">
        <title>The Global Catalogue of Microorganisms (GCM) 10K type strain sequencing project: providing services to taxonomists for standard genome sequencing and annotation.</title>
        <authorList>
            <consortium name="The Broad Institute Genomics Platform"/>
            <consortium name="The Broad Institute Genome Sequencing Center for Infectious Disease"/>
            <person name="Wu L."/>
            <person name="Ma J."/>
        </authorList>
    </citation>
    <scope>NUCLEOTIDE SEQUENCE [LARGE SCALE GENOMIC DNA]</scope>
    <source>
        <strain evidence="8">CCUG 39402</strain>
    </source>
</reference>
<dbReference type="PANTHER" id="PTHR23501">
    <property type="entry name" value="MAJOR FACILITATOR SUPERFAMILY"/>
    <property type="match status" value="1"/>
</dbReference>
<feature type="transmembrane region" description="Helical" evidence="5">
    <location>
        <begin position="388"/>
        <end position="408"/>
    </location>
</feature>
<comment type="subcellular location">
    <subcellularLocation>
        <location evidence="1">Membrane</location>
        <topology evidence="1">Multi-pass membrane protein</topology>
    </subcellularLocation>
</comment>
<feature type="transmembrane region" description="Helical" evidence="5">
    <location>
        <begin position="63"/>
        <end position="82"/>
    </location>
</feature>
<dbReference type="InterPro" id="IPR011701">
    <property type="entry name" value="MFS"/>
</dbReference>
<feature type="transmembrane region" description="Helical" evidence="5">
    <location>
        <begin position="251"/>
        <end position="276"/>
    </location>
</feature>
<dbReference type="SUPFAM" id="SSF103473">
    <property type="entry name" value="MFS general substrate transporter"/>
    <property type="match status" value="1"/>
</dbReference>
<feature type="transmembrane region" description="Helical" evidence="5">
    <location>
        <begin position="183"/>
        <end position="202"/>
    </location>
</feature>
<dbReference type="RefSeq" id="WP_371436096.1">
    <property type="nucleotide sequence ID" value="NZ_JBHSRS010000015.1"/>
</dbReference>
<dbReference type="Pfam" id="PF07690">
    <property type="entry name" value="MFS_1"/>
    <property type="match status" value="2"/>
</dbReference>
<organism evidence="7 8">
    <name type="scientific">Polaromonas aquatica</name>
    <dbReference type="NCBI Taxonomy" id="332657"/>
    <lineage>
        <taxon>Bacteria</taxon>
        <taxon>Pseudomonadati</taxon>
        <taxon>Pseudomonadota</taxon>
        <taxon>Betaproteobacteria</taxon>
        <taxon>Burkholderiales</taxon>
        <taxon>Comamonadaceae</taxon>
        <taxon>Polaromonas</taxon>
    </lineage>
</organism>
<feature type="transmembrane region" description="Helical" evidence="5">
    <location>
        <begin position="31"/>
        <end position="51"/>
    </location>
</feature>
<evidence type="ECO:0000313" key="7">
    <source>
        <dbReference type="EMBL" id="MFC6280952.1"/>
    </source>
</evidence>
<keyword evidence="3 5" id="KW-1133">Transmembrane helix</keyword>
<evidence type="ECO:0000256" key="1">
    <source>
        <dbReference type="ARBA" id="ARBA00004141"/>
    </source>
</evidence>
<proteinExistence type="predicted"/>
<keyword evidence="2 5" id="KW-0812">Transmembrane</keyword>
<feature type="transmembrane region" description="Helical" evidence="5">
    <location>
        <begin position="341"/>
        <end position="367"/>
    </location>
</feature>
<feature type="transmembrane region" description="Helical" evidence="5">
    <location>
        <begin position="317"/>
        <end position="335"/>
    </location>
</feature>